<dbReference type="STRING" id="573065.Astex_2279"/>
<proteinExistence type="predicted"/>
<dbReference type="OrthoDB" id="7169123at2"/>
<dbReference type="Pfam" id="PF04577">
    <property type="entry name" value="Glyco_transf_61"/>
    <property type="match status" value="1"/>
</dbReference>
<evidence type="ECO:0000313" key="3">
    <source>
        <dbReference type="Proteomes" id="UP000001492"/>
    </source>
</evidence>
<feature type="domain" description="Glycosyltransferase 61 catalytic" evidence="1">
    <location>
        <begin position="164"/>
        <end position="338"/>
    </location>
</feature>
<evidence type="ECO:0000259" key="1">
    <source>
        <dbReference type="Pfam" id="PF04577"/>
    </source>
</evidence>
<keyword evidence="3" id="KW-1185">Reference proteome</keyword>
<accession>E8RMQ2</accession>
<dbReference type="Proteomes" id="UP000001492">
    <property type="component" value="Chromosome 1"/>
</dbReference>
<name>E8RMQ2_ASTEC</name>
<dbReference type="eggNOG" id="COG4421">
    <property type="taxonomic scope" value="Bacteria"/>
</dbReference>
<dbReference type="AlphaFoldDB" id="E8RMQ2"/>
<dbReference type="InterPro" id="IPR049625">
    <property type="entry name" value="Glyco_transf_61_cat"/>
</dbReference>
<dbReference type="RefSeq" id="WP_013479761.1">
    <property type="nucleotide sequence ID" value="NC_014816.1"/>
</dbReference>
<dbReference type="KEGG" id="aex:Astex_2279"/>
<dbReference type="EMBL" id="CP002395">
    <property type="protein sequence ID" value="ADU13933.1"/>
    <property type="molecule type" value="Genomic_DNA"/>
</dbReference>
<gene>
    <name evidence="2" type="ordered locus">Astex_2279</name>
</gene>
<reference evidence="3" key="1">
    <citation type="submission" date="2010-12" db="EMBL/GenBank/DDBJ databases">
        <title>Complete sequence of chromosome 1 of Asticcacaulis excentricus CB 48.</title>
        <authorList>
            <consortium name="US DOE Joint Genome Institute"/>
            <person name="Lucas S."/>
            <person name="Copeland A."/>
            <person name="Lapidus A."/>
            <person name="Cheng J.-F."/>
            <person name="Bruce D."/>
            <person name="Goodwin L."/>
            <person name="Pitluck S."/>
            <person name="Teshima H."/>
            <person name="Davenport K."/>
            <person name="Detter J.C."/>
            <person name="Han C."/>
            <person name="Tapia R."/>
            <person name="Land M."/>
            <person name="Hauser L."/>
            <person name="Jeffries C."/>
            <person name="Kyrpides N."/>
            <person name="Ivanova N."/>
            <person name="Ovchinnikova G."/>
            <person name="Brun Y.V."/>
            <person name="Woyke T."/>
        </authorList>
    </citation>
    <scope>NUCLEOTIDE SEQUENCE [LARGE SCALE GENOMIC DNA]</scope>
    <source>
        <strain evidence="3">ATCC 15261 / DSM 4724 / KCTC 12464 / NCIMB 9791 / VKM B-1370 / CB 48</strain>
    </source>
</reference>
<dbReference type="HOGENOM" id="CLU_707221_0_0_5"/>
<organism evidence="2 3">
    <name type="scientific">Asticcacaulis excentricus (strain ATCC 15261 / DSM 4724 / KCTC 12464 / NCIMB 9791 / VKM B-1370 / CB 48)</name>
    <dbReference type="NCBI Taxonomy" id="573065"/>
    <lineage>
        <taxon>Bacteria</taxon>
        <taxon>Pseudomonadati</taxon>
        <taxon>Pseudomonadota</taxon>
        <taxon>Alphaproteobacteria</taxon>
        <taxon>Caulobacterales</taxon>
        <taxon>Caulobacteraceae</taxon>
        <taxon>Asticcacaulis</taxon>
    </lineage>
</organism>
<evidence type="ECO:0000313" key="2">
    <source>
        <dbReference type="EMBL" id="ADU13933.1"/>
    </source>
</evidence>
<dbReference type="GO" id="GO:0016757">
    <property type="term" value="F:glycosyltransferase activity"/>
    <property type="evidence" value="ECO:0007669"/>
    <property type="project" value="InterPro"/>
</dbReference>
<sequence>MSNNPAFHQIENFIPSPYPGEMIASDLYNPSYRMAYRAVNVNTVPTTPASATIIGSGSKRFAQAYDANIATPGHMGSGLIKLHDYSYIGPCALPYDKYHQWALVGEPIFWGPDFAKWYCETHCATGTFNAEKHYRFASEFISQNRVRSVAGEHVILSAPGQDIYGHWLIDFIPKLYTLTQSETKLDSIYLEHIPKWAHIFLQAFELAPNKLKSHPAKVFSVESAIIPSSSKSGYRLGAQNIKNAWQHLNSQILPQPVPAGLSGEKIYLSRAQFSGSTRRSIVNATEVAQHFADRGYKVVAPERLSVAQQFQLMREARVVVGEDGSALHNIIFSNSGAKLGVLSLPERTNLWHAGICHILGHTVAFMDLPENETEDLSIPALASFLDELEG</sequence>
<protein>
    <recommendedName>
        <fullName evidence="1">Glycosyltransferase 61 catalytic domain-containing protein</fullName>
    </recommendedName>
</protein>